<dbReference type="RefSeq" id="WP_131762185.1">
    <property type="nucleotide sequence ID" value="NZ_CAACUY010000216.1"/>
</dbReference>
<evidence type="ECO:0000256" key="1">
    <source>
        <dbReference type="ARBA" id="ARBA00010928"/>
    </source>
</evidence>
<evidence type="ECO:0000259" key="3">
    <source>
        <dbReference type="Pfam" id="PF01408"/>
    </source>
</evidence>
<dbReference type="EMBL" id="JBHTGP010000008">
    <property type="protein sequence ID" value="MFD0686227.1"/>
    <property type="molecule type" value="Genomic_DNA"/>
</dbReference>
<dbReference type="Pfam" id="PF22725">
    <property type="entry name" value="GFO_IDH_MocA_C3"/>
    <property type="match status" value="1"/>
</dbReference>
<comment type="caution">
    <text evidence="5">The sequence shown here is derived from an EMBL/GenBank/DDBJ whole genome shotgun (WGS) entry which is preliminary data.</text>
</comment>
<accession>A0ABW2XN14</accession>
<evidence type="ECO:0000259" key="4">
    <source>
        <dbReference type="Pfam" id="PF22725"/>
    </source>
</evidence>
<evidence type="ECO:0000313" key="5">
    <source>
        <dbReference type="EMBL" id="MFD0686227.1"/>
    </source>
</evidence>
<dbReference type="SUPFAM" id="SSF55347">
    <property type="entry name" value="Glyceraldehyde-3-phosphate dehydrogenase-like, C-terminal domain"/>
    <property type="match status" value="1"/>
</dbReference>
<dbReference type="Pfam" id="PF01408">
    <property type="entry name" value="GFO_IDH_MocA"/>
    <property type="match status" value="1"/>
</dbReference>
<feature type="domain" description="Gfo/Idh/MocA-like oxidoreductase N-terminal" evidence="3">
    <location>
        <begin position="1"/>
        <end position="118"/>
    </location>
</feature>
<dbReference type="Gene3D" id="3.30.360.10">
    <property type="entry name" value="Dihydrodipicolinate Reductase, domain 2"/>
    <property type="match status" value="1"/>
</dbReference>
<reference evidence="6" key="1">
    <citation type="journal article" date="2019" name="Int. J. Syst. Evol. Microbiol.">
        <title>The Global Catalogue of Microorganisms (GCM) 10K type strain sequencing project: providing services to taxonomists for standard genome sequencing and annotation.</title>
        <authorList>
            <consortium name="The Broad Institute Genomics Platform"/>
            <consortium name="The Broad Institute Genome Sequencing Center for Infectious Disease"/>
            <person name="Wu L."/>
            <person name="Ma J."/>
        </authorList>
    </citation>
    <scope>NUCLEOTIDE SEQUENCE [LARGE SCALE GENOMIC DNA]</scope>
    <source>
        <strain evidence="6">JCM 9371</strain>
    </source>
</reference>
<keyword evidence="2" id="KW-0560">Oxidoreductase</keyword>
<protein>
    <submittedName>
        <fullName evidence="5">Gfo/Idh/MocA family oxidoreductase</fullName>
    </submittedName>
</protein>
<keyword evidence="6" id="KW-1185">Reference proteome</keyword>
<dbReference type="SUPFAM" id="SSF51735">
    <property type="entry name" value="NAD(P)-binding Rossmann-fold domains"/>
    <property type="match status" value="1"/>
</dbReference>
<dbReference type="PANTHER" id="PTHR42840:SF3">
    <property type="entry name" value="BINDING ROSSMANN FOLD OXIDOREDUCTASE, PUTATIVE (AFU_ORTHOLOGUE AFUA_2G10240)-RELATED"/>
    <property type="match status" value="1"/>
</dbReference>
<evidence type="ECO:0000313" key="6">
    <source>
        <dbReference type="Proteomes" id="UP001597063"/>
    </source>
</evidence>
<feature type="domain" description="GFO/IDH/MocA-like oxidoreductase" evidence="4">
    <location>
        <begin position="127"/>
        <end position="243"/>
    </location>
</feature>
<dbReference type="InterPro" id="IPR000683">
    <property type="entry name" value="Gfo/Idh/MocA-like_OxRdtase_N"/>
</dbReference>
<proteinExistence type="inferred from homology"/>
<organism evidence="5 6">
    <name type="scientific">Actinomadura fibrosa</name>
    <dbReference type="NCBI Taxonomy" id="111802"/>
    <lineage>
        <taxon>Bacteria</taxon>
        <taxon>Bacillati</taxon>
        <taxon>Actinomycetota</taxon>
        <taxon>Actinomycetes</taxon>
        <taxon>Streptosporangiales</taxon>
        <taxon>Thermomonosporaceae</taxon>
        <taxon>Actinomadura</taxon>
    </lineage>
</organism>
<gene>
    <name evidence="5" type="ORF">ACFQZM_17140</name>
</gene>
<dbReference type="PANTHER" id="PTHR42840">
    <property type="entry name" value="NAD(P)-BINDING ROSSMANN-FOLD SUPERFAMILY PROTEIN-RELATED"/>
    <property type="match status" value="1"/>
</dbReference>
<comment type="similarity">
    <text evidence="1">Belongs to the Gfo/Idh/MocA family.</text>
</comment>
<name>A0ABW2XN14_9ACTN</name>
<dbReference type="Gene3D" id="3.40.50.720">
    <property type="entry name" value="NAD(P)-binding Rossmann-like Domain"/>
    <property type="match status" value="1"/>
</dbReference>
<dbReference type="Proteomes" id="UP001597063">
    <property type="component" value="Unassembled WGS sequence"/>
</dbReference>
<dbReference type="InterPro" id="IPR055170">
    <property type="entry name" value="GFO_IDH_MocA-like_dom"/>
</dbReference>
<dbReference type="InterPro" id="IPR036291">
    <property type="entry name" value="NAD(P)-bd_dom_sf"/>
</dbReference>
<evidence type="ECO:0000256" key="2">
    <source>
        <dbReference type="ARBA" id="ARBA00023002"/>
    </source>
</evidence>
<sequence>MRVGLAGVGRIGAGHAATLRGLPEVAEVVLADADPARAREVARALGVRAAGSVDALFAADLDALVIATPTAAHAALVVRAVEAGLPVFVEKPLASDLDGTIQTVAAVARSGVPVQVGFQRRFDPGHLAARDAVRSGRLGWVHTVRSCTLDPVPPPDEYIPTSGGLFRDCSVHDFDGIRFVTGREVVEVTATGANRGAAVFAESGDIDTGSAVLTLDDGTLAVVSNARYNAAGYDVRLEVLGSRDGVVAGLDDRTPLHPADGALHPPGGAFRPAGPPHTGFLERFADAYAAELRAFVEVAAGRAPSPCPPEESLEAFYVAEACEVSRRERRAVAIEEVRR</sequence>